<accession>A0ABS6W4U8</accession>
<reference evidence="1 2" key="1">
    <citation type="submission" date="2021-07" db="EMBL/GenBank/DDBJ databases">
        <title>Mesonia aestuariivivens sp. nov., isolated from a tidal flat.</title>
        <authorList>
            <person name="Kim Y.-O."/>
            <person name="Yoon J.-H."/>
        </authorList>
    </citation>
    <scope>NUCLEOTIDE SEQUENCE [LARGE SCALE GENOMIC DNA]</scope>
    <source>
        <strain evidence="1 2">JHPTF-M18</strain>
    </source>
</reference>
<gene>
    <name evidence="1" type="ORF">KW502_14000</name>
</gene>
<protein>
    <submittedName>
        <fullName evidence="1">Uncharacterized protein</fullName>
    </submittedName>
</protein>
<name>A0ABS6W4U8_9FLAO</name>
<evidence type="ECO:0000313" key="1">
    <source>
        <dbReference type="EMBL" id="MBW2962902.1"/>
    </source>
</evidence>
<keyword evidence="2" id="KW-1185">Reference proteome</keyword>
<sequence>MNSSGGTFDTKEYALGYADASPSELLHNSDSKYICIALVYFFYTKRSQLRKISQFKKTRGIKRKLQTQKYIIDSIEKGLIAPVGISNWNESSVALENGKYILKEAGIVTDEKDFSDLIEIGEHNLSYGHCVSLGWYSIVLSTFLKQIGQIAKIENKNKVAILLDLLPGDRIHNLRSFNVVEKIIDNSVLEEFQMEAIEENELEIMGYAYGLKDGTTKGIKNDFEYVITDWIVQSFYSLLIYEKEKLEKTSDEYQLSLLAKYLIDKGVFKIRNAFKLI</sequence>
<dbReference type="RefSeq" id="WP_219041186.1">
    <property type="nucleotide sequence ID" value="NZ_JAHWDF010000020.1"/>
</dbReference>
<organism evidence="1 2">
    <name type="scientific">Mesonia aestuariivivens</name>
    <dbReference type="NCBI Taxonomy" id="2796128"/>
    <lineage>
        <taxon>Bacteria</taxon>
        <taxon>Pseudomonadati</taxon>
        <taxon>Bacteroidota</taxon>
        <taxon>Flavobacteriia</taxon>
        <taxon>Flavobacteriales</taxon>
        <taxon>Flavobacteriaceae</taxon>
        <taxon>Mesonia</taxon>
    </lineage>
</organism>
<dbReference type="Proteomes" id="UP000719267">
    <property type="component" value="Unassembled WGS sequence"/>
</dbReference>
<dbReference type="EMBL" id="JAHWDF010000020">
    <property type="protein sequence ID" value="MBW2962902.1"/>
    <property type="molecule type" value="Genomic_DNA"/>
</dbReference>
<evidence type="ECO:0000313" key="2">
    <source>
        <dbReference type="Proteomes" id="UP000719267"/>
    </source>
</evidence>
<proteinExistence type="predicted"/>
<comment type="caution">
    <text evidence="1">The sequence shown here is derived from an EMBL/GenBank/DDBJ whole genome shotgun (WGS) entry which is preliminary data.</text>
</comment>